<evidence type="ECO:0000259" key="1">
    <source>
        <dbReference type="Pfam" id="PF00724"/>
    </source>
</evidence>
<dbReference type="Proteomes" id="UP000055590">
    <property type="component" value="Chromosome"/>
</dbReference>
<dbReference type="OrthoDB" id="9784632at2"/>
<dbReference type="PANTHER" id="PTHR43303">
    <property type="entry name" value="NADPH DEHYDROGENASE C23G7.10C-RELATED"/>
    <property type="match status" value="1"/>
</dbReference>
<dbReference type="GO" id="GO:0050661">
    <property type="term" value="F:NADP binding"/>
    <property type="evidence" value="ECO:0007669"/>
    <property type="project" value="InterPro"/>
</dbReference>
<feature type="domain" description="NADH:flavin oxidoreductase/NADH oxidase N-terminal" evidence="1">
    <location>
        <begin position="391"/>
        <end position="724"/>
    </location>
</feature>
<gene>
    <name evidence="3" type="ORF">AKJ08_2554</name>
</gene>
<dbReference type="InterPro" id="IPR044152">
    <property type="entry name" value="YqjM-like"/>
</dbReference>
<dbReference type="InterPro" id="IPR013785">
    <property type="entry name" value="Aldolase_TIM"/>
</dbReference>
<evidence type="ECO:0000259" key="2">
    <source>
        <dbReference type="Pfam" id="PF01494"/>
    </source>
</evidence>
<dbReference type="Pfam" id="PF01494">
    <property type="entry name" value="FAD_binding_3"/>
    <property type="match status" value="2"/>
</dbReference>
<evidence type="ECO:0000313" key="3">
    <source>
        <dbReference type="EMBL" id="AKU92167.1"/>
    </source>
</evidence>
<dbReference type="PANTHER" id="PTHR43303:SF3">
    <property type="entry name" value="BLR3436 PROTEIN"/>
    <property type="match status" value="1"/>
</dbReference>
<sequence>MRVLCVGGGPAGLYLSILLKKANPRHEVTILERNAADQTFGWGVVFSDETLGNLLDTDPETHDEITRAFAHWDAIDIHVRGERIRSTGHGFSGIARKQLLRILQRRAVDLGVQIRHGVEVDDPRVLEGYDLVVGADGIRSRIRAAFEPAFGPSLDVRKCRYIWLGTRKVFDAFTFIFEENEHGLFQVHAYRFDPETSTFIVECDEESWKAAGLDRMSEKESLAYLERLFARHLDGHGLMANHSTWVNFATVRNERWHHGNVVLIGDAAHTAHFSIGSGTKLAIEDSIALADALSRESDVPSALALYESERRGVVERTQKAAQDSLRWFENVKRYRGMEPLQLAFSLLSRSKRISWENLRLRDPRLVSRVDEWFARRAGVELGEGEPAPPPMFTPFRLRGMELKNRVVVSPMCMYSAEGGTPNDFHLAHLVSRAMGGAGLVFAEMTNVSPEGRITPGCTGIYDDAHTAAWKRIVDAVRACSDAKIALQLGHAGRKAATRLPWEAGADQPLPEGAWEIVAPSPLPYLPHSQVPREVDRADMDRLVAAYVQAAKRADQAGFDMLEIHFAHGYLLSSFLSPLTNVRRDRYGGTLENRMRFPLEVFEAVRATWPEDKPISVRISATDWVPGGFHGDDAVVVAKALKALGCDIVDVSTGQTTPMARPVYGRMWQARFADQVRHEAGIPTITVGNITTGDQVNTLIAAGRADLCALARPHLSDPHWTLHAAAEVGFDQLAWPSPYRSGKPRRQPTAPGVKTI</sequence>
<dbReference type="PATRIC" id="fig|1391653.3.peg.2658"/>
<protein>
    <submittedName>
        <fullName evidence="3">Anthraniloyl-CoA monooxygenase</fullName>
    </submittedName>
</protein>
<keyword evidence="3" id="KW-0560">Oxidoreductase</keyword>
<dbReference type="RefSeq" id="WP_050726379.1">
    <property type="nucleotide sequence ID" value="NZ_CP012332.1"/>
</dbReference>
<dbReference type="InterPro" id="IPR002938">
    <property type="entry name" value="FAD-bd"/>
</dbReference>
<accession>A0A0K1PF82</accession>
<feature type="domain" description="FAD-binding" evidence="2">
    <location>
        <begin position="2"/>
        <end position="121"/>
    </location>
</feature>
<dbReference type="SUPFAM" id="SSF51905">
    <property type="entry name" value="FAD/NAD(P)-binding domain"/>
    <property type="match status" value="1"/>
</dbReference>
<dbReference type="GO" id="GO:0071949">
    <property type="term" value="F:FAD binding"/>
    <property type="evidence" value="ECO:0007669"/>
    <property type="project" value="InterPro"/>
</dbReference>
<dbReference type="EMBL" id="CP012332">
    <property type="protein sequence ID" value="AKU92167.1"/>
    <property type="molecule type" value="Genomic_DNA"/>
</dbReference>
<dbReference type="PRINTS" id="PR00420">
    <property type="entry name" value="RNGMNOXGNASE"/>
</dbReference>
<dbReference type="STRING" id="1391653.AKJ08_2554"/>
<organism evidence="3 4">
    <name type="scientific">Vulgatibacter incomptus</name>
    <dbReference type="NCBI Taxonomy" id="1391653"/>
    <lineage>
        <taxon>Bacteria</taxon>
        <taxon>Pseudomonadati</taxon>
        <taxon>Myxococcota</taxon>
        <taxon>Myxococcia</taxon>
        <taxon>Myxococcales</taxon>
        <taxon>Cystobacterineae</taxon>
        <taxon>Vulgatibacteraceae</taxon>
        <taxon>Vulgatibacter</taxon>
    </lineage>
</organism>
<evidence type="ECO:0000313" key="4">
    <source>
        <dbReference type="Proteomes" id="UP000055590"/>
    </source>
</evidence>
<dbReference type="SUPFAM" id="SSF51395">
    <property type="entry name" value="FMN-linked oxidoreductases"/>
    <property type="match status" value="1"/>
</dbReference>
<dbReference type="Gene3D" id="3.20.20.70">
    <property type="entry name" value="Aldolase class I"/>
    <property type="match status" value="1"/>
</dbReference>
<dbReference type="CDD" id="cd02932">
    <property type="entry name" value="OYE_YqiM_FMN"/>
    <property type="match status" value="1"/>
</dbReference>
<dbReference type="Gene3D" id="3.30.9.20">
    <property type="match status" value="1"/>
</dbReference>
<proteinExistence type="predicted"/>
<dbReference type="GO" id="GO:0010181">
    <property type="term" value="F:FMN binding"/>
    <property type="evidence" value="ECO:0007669"/>
    <property type="project" value="InterPro"/>
</dbReference>
<dbReference type="InterPro" id="IPR036188">
    <property type="entry name" value="FAD/NAD-bd_sf"/>
</dbReference>
<dbReference type="GO" id="GO:0003959">
    <property type="term" value="F:NADPH dehydrogenase activity"/>
    <property type="evidence" value="ECO:0007669"/>
    <property type="project" value="InterPro"/>
</dbReference>
<reference evidence="3 4" key="1">
    <citation type="submission" date="2015-08" db="EMBL/GenBank/DDBJ databases">
        <authorList>
            <person name="Babu N.S."/>
            <person name="Beckwith C.J."/>
            <person name="Beseler K.G."/>
            <person name="Brison A."/>
            <person name="Carone J.V."/>
            <person name="Caskin T.P."/>
            <person name="Diamond M."/>
            <person name="Durham M.E."/>
            <person name="Foxe J.M."/>
            <person name="Go M."/>
            <person name="Henderson B.A."/>
            <person name="Jones I.B."/>
            <person name="McGettigan J.A."/>
            <person name="Micheletti S.J."/>
            <person name="Nasrallah M.E."/>
            <person name="Ortiz D."/>
            <person name="Piller C.R."/>
            <person name="Privatt S.R."/>
            <person name="Schneider S.L."/>
            <person name="Sharp S."/>
            <person name="Smith T.C."/>
            <person name="Stanton J.D."/>
            <person name="Ullery H.E."/>
            <person name="Wilson R.J."/>
            <person name="Serrano M.G."/>
            <person name="Buck G."/>
            <person name="Lee V."/>
            <person name="Wang Y."/>
            <person name="Carvalho R."/>
            <person name="Voegtly L."/>
            <person name="Shi R."/>
            <person name="Duckworth R."/>
            <person name="Johnson A."/>
            <person name="Loviza R."/>
            <person name="Walstead R."/>
            <person name="Shah Z."/>
            <person name="Kiflezghi M."/>
            <person name="Wade K."/>
            <person name="Ball S.L."/>
            <person name="Bradley K.W."/>
            <person name="Asai D.J."/>
            <person name="Bowman C.A."/>
            <person name="Russell D.A."/>
            <person name="Pope W.H."/>
            <person name="Jacobs-Sera D."/>
            <person name="Hendrix R.W."/>
            <person name="Hatfull G.F."/>
        </authorList>
    </citation>
    <scope>NUCLEOTIDE SEQUENCE [LARGE SCALE GENOMIC DNA]</scope>
    <source>
        <strain evidence="3 4">DSM 27710</strain>
    </source>
</reference>
<dbReference type="AlphaFoldDB" id="A0A0K1PF82"/>
<feature type="domain" description="FAD-binding" evidence="2">
    <location>
        <begin position="130"/>
        <end position="318"/>
    </location>
</feature>
<dbReference type="NCBIfam" id="NF006101">
    <property type="entry name" value="PRK08255.1"/>
    <property type="match status" value="1"/>
</dbReference>
<dbReference type="Pfam" id="PF00724">
    <property type="entry name" value="Oxidored_FMN"/>
    <property type="match status" value="1"/>
</dbReference>
<keyword evidence="3" id="KW-0503">Monooxygenase</keyword>
<dbReference type="GO" id="GO:0004497">
    <property type="term" value="F:monooxygenase activity"/>
    <property type="evidence" value="ECO:0007669"/>
    <property type="project" value="UniProtKB-KW"/>
</dbReference>
<name>A0A0K1PF82_9BACT</name>
<dbReference type="Gene3D" id="3.50.50.60">
    <property type="entry name" value="FAD/NAD(P)-binding domain"/>
    <property type="match status" value="1"/>
</dbReference>
<dbReference type="KEGG" id="vin:AKJ08_2554"/>
<keyword evidence="4" id="KW-1185">Reference proteome</keyword>
<dbReference type="InterPro" id="IPR001155">
    <property type="entry name" value="OxRdtase_FMN_N"/>
</dbReference>